<keyword evidence="1" id="KW-0539">Nucleus</keyword>
<feature type="compositionally biased region" description="Low complexity" evidence="2">
    <location>
        <begin position="357"/>
        <end position="371"/>
    </location>
</feature>
<dbReference type="GO" id="GO:0006357">
    <property type="term" value="P:regulation of transcription by RNA polymerase II"/>
    <property type="evidence" value="ECO:0007669"/>
    <property type="project" value="TreeGrafter"/>
</dbReference>
<reference evidence="4" key="1">
    <citation type="submission" date="2023-10" db="EMBL/GenBank/DDBJ databases">
        <title>Genome assemblies of two species of porcelain crab, Petrolisthes cinctipes and Petrolisthes manimaculis (Anomura: Porcellanidae).</title>
        <authorList>
            <person name="Angst P."/>
        </authorList>
    </citation>
    <scope>NUCLEOTIDE SEQUENCE</scope>
    <source>
        <strain evidence="4">PB745_01</strain>
        <tissue evidence="4">Gill</tissue>
    </source>
</reference>
<feature type="compositionally biased region" description="Polar residues" evidence="2">
    <location>
        <begin position="190"/>
        <end position="209"/>
    </location>
</feature>
<evidence type="ECO:0000256" key="2">
    <source>
        <dbReference type="SAM" id="MobiDB-lite"/>
    </source>
</evidence>
<feature type="domain" description="BTB" evidence="3">
    <location>
        <begin position="31"/>
        <end position="96"/>
    </location>
</feature>
<dbReference type="SUPFAM" id="SSF54695">
    <property type="entry name" value="POZ domain"/>
    <property type="match status" value="1"/>
</dbReference>
<dbReference type="Gene3D" id="3.30.710.10">
    <property type="entry name" value="Potassium Channel Kv1.1, Chain A"/>
    <property type="match status" value="1"/>
</dbReference>
<feature type="region of interest" description="Disordered" evidence="2">
    <location>
        <begin position="122"/>
        <end position="264"/>
    </location>
</feature>
<dbReference type="CDD" id="cd18315">
    <property type="entry name" value="BTB_POZ_BAB-like"/>
    <property type="match status" value="1"/>
</dbReference>
<feature type="compositionally biased region" description="Polar residues" evidence="2">
    <location>
        <begin position="155"/>
        <end position="164"/>
    </location>
</feature>
<dbReference type="InterPro" id="IPR011333">
    <property type="entry name" value="SKP1/BTB/POZ_sf"/>
</dbReference>
<evidence type="ECO:0000256" key="1">
    <source>
        <dbReference type="ARBA" id="ARBA00023242"/>
    </source>
</evidence>
<keyword evidence="5" id="KW-1185">Reference proteome</keyword>
<evidence type="ECO:0000259" key="3">
    <source>
        <dbReference type="PROSITE" id="PS50097"/>
    </source>
</evidence>
<dbReference type="SMART" id="SM00225">
    <property type="entry name" value="BTB"/>
    <property type="match status" value="1"/>
</dbReference>
<dbReference type="PANTHER" id="PTHR23110:SF109">
    <property type="entry name" value="FI07618P-RELATED"/>
    <property type="match status" value="1"/>
</dbReference>
<evidence type="ECO:0000313" key="4">
    <source>
        <dbReference type="EMBL" id="KAK3880145.1"/>
    </source>
</evidence>
<protein>
    <recommendedName>
        <fullName evidence="3">BTB domain-containing protein</fullName>
    </recommendedName>
</protein>
<name>A0AAE1FV26_PETCI</name>
<dbReference type="Pfam" id="PF00651">
    <property type="entry name" value="BTB"/>
    <property type="match status" value="1"/>
</dbReference>
<dbReference type="Proteomes" id="UP001286313">
    <property type="component" value="Unassembled WGS sequence"/>
</dbReference>
<evidence type="ECO:0000313" key="5">
    <source>
        <dbReference type="Proteomes" id="UP001286313"/>
    </source>
</evidence>
<dbReference type="InterPro" id="IPR051095">
    <property type="entry name" value="Dros_DevTransReg"/>
</dbReference>
<dbReference type="PANTHER" id="PTHR23110">
    <property type="entry name" value="BTB DOMAIN TRANSCRIPTION FACTOR"/>
    <property type="match status" value="1"/>
</dbReference>
<feature type="compositionally biased region" description="Basic and acidic residues" evidence="2">
    <location>
        <begin position="232"/>
        <end position="248"/>
    </location>
</feature>
<feature type="compositionally biased region" description="Basic and acidic residues" evidence="2">
    <location>
        <begin position="128"/>
        <end position="139"/>
    </location>
</feature>
<proteinExistence type="predicted"/>
<comment type="caution">
    <text evidence="4">The sequence shown here is derived from an EMBL/GenBank/DDBJ whole genome shotgun (WGS) entry which is preliminary data.</text>
</comment>
<feature type="compositionally biased region" description="Basic and acidic residues" evidence="2">
    <location>
        <begin position="169"/>
        <end position="189"/>
    </location>
</feature>
<gene>
    <name evidence="4" type="ORF">Pcinc_015346</name>
</gene>
<organism evidence="4 5">
    <name type="scientific">Petrolisthes cinctipes</name>
    <name type="common">Flat porcelain crab</name>
    <dbReference type="NCBI Taxonomy" id="88211"/>
    <lineage>
        <taxon>Eukaryota</taxon>
        <taxon>Metazoa</taxon>
        <taxon>Ecdysozoa</taxon>
        <taxon>Arthropoda</taxon>
        <taxon>Crustacea</taxon>
        <taxon>Multicrustacea</taxon>
        <taxon>Malacostraca</taxon>
        <taxon>Eumalacostraca</taxon>
        <taxon>Eucarida</taxon>
        <taxon>Decapoda</taxon>
        <taxon>Pleocyemata</taxon>
        <taxon>Anomura</taxon>
        <taxon>Galatheoidea</taxon>
        <taxon>Porcellanidae</taxon>
        <taxon>Petrolisthes</taxon>
    </lineage>
</organism>
<feature type="region of interest" description="Disordered" evidence="2">
    <location>
        <begin position="315"/>
        <end position="371"/>
    </location>
</feature>
<feature type="compositionally biased region" description="Basic and acidic residues" evidence="2">
    <location>
        <begin position="340"/>
        <end position="356"/>
    </location>
</feature>
<dbReference type="InterPro" id="IPR000210">
    <property type="entry name" value="BTB/POZ_dom"/>
</dbReference>
<dbReference type="AlphaFoldDB" id="A0AAE1FV26"/>
<sequence>MADGALVLMWKNHHAAFCDILTRLRERGTFTDVTLVCEGKFYPVHKLVLSACSEHLEKILENTQCRHPTIVLHGIKCCDLEQLLMYMYTGEVSVLQRSLSQLMQAAELLEIKGLAIPDKSPAANIVKENTKEKSSRERSVSPPSKRRKHKDQNSNHEGTGQAWNSPLPEKTKEKSTSPENNKQKYKDRSSNQGKDGQEVCTSPLTSISSKHPPEGQEDVEHSPSRYSQQPKVGREELPVSPERHDSKRPCAGKSETDDEEILVKEEVEEEYCPDSVASPDVMCQAGDDGINTSPAFLKDDGSMLVNTWSNYEVGQTPDHSSLQSHHQHHGMTSTQNKQWGGEREVGSETHNSRMGDSELLPLASDPPDALLHNQQVPLPQAVFAASLPTTTSRSGASLLSATSHRKMRIPLPHHSSVPSLASSSSSSSKLHIMMEGSDCRGTRRRKQYDPLCRLDQSKDHSLIKEAKRLRCRVCARHGKRKDTHWRCKTCFVPLCMAKCHNLYHSVV</sequence>
<accession>A0AAE1FV26</accession>
<dbReference type="GO" id="GO:0005634">
    <property type="term" value="C:nucleus"/>
    <property type="evidence" value="ECO:0007669"/>
    <property type="project" value="TreeGrafter"/>
</dbReference>
<dbReference type="EMBL" id="JAWQEG010001351">
    <property type="protein sequence ID" value="KAK3880145.1"/>
    <property type="molecule type" value="Genomic_DNA"/>
</dbReference>
<dbReference type="PROSITE" id="PS50097">
    <property type="entry name" value="BTB"/>
    <property type="match status" value="1"/>
</dbReference>
<feature type="compositionally biased region" description="Basic and acidic residues" evidence="2">
    <location>
        <begin position="211"/>
        <end position="223"/>
    </location>
</feature>